<proteinExistence type="predicted"/>
<evidence type="ECO:0000313" key="1">
    <source>
        <dbReference type="EMBL" id="UYG16511.1"/>
    </source>
</evidence>
<name>A0ABY6G101_9MICO</name>
<reference evidence="1" key="1">
    <citation type="submission" date="2022-10" db="EMBL/GenBank/DDBJ databases">
        <title>Whole-Genome Sequencing of Brachybacterium huguangmaarense BRM-3, Isolated from Betula schmidtii.</title>
        <authorList>
            <person name="Haam D."/>
        </authorList>
    </citation>
    <scope>NUCLEOTIDE SEQUENCE</scope>
    <source>
        <strain evidence="1">BRM-3</strain>
    </source>
</reference>
<evidence type="ECO:0000313" key="2">
    <source>
        <dbReference type="Proteomes" id="UP001164305"/>
    </source>
</evidence>
<gene>
    <name evidence="1" type="ORF">BRM3_12995</name>
</gene>
<dbReference type="EMBL" id="CP107020">
    <property type="protein sequence ID" value="UYG16511.1"/>
    <property type="molecule type" value="Genomic_DNA"/>
</dbReference>
<keyword evidence="2" id="KW-1185">Reference proteome</keyword>
<dbReference type="Proteomes" id="UP001164305">
    <property type="component" value="Chromosome"/>
</dbReference>
<sequence length="185" mass="21148">MDPRRYVFHLRTPATAGVPELLPLAALRHRDPEAYERGMAGYEGTPARRRLRDTWIPGLEARWTEVVLLSPIRPQALWRTWREVTGTELPSQEFWAIPVEDIGPAVVLDRRESRTGEALLPQEVEALDVERYRSAPETTARNRDWLAQLAREGRRGAWFQGTPHVLTRGPVPLARAEVTDWRGDA</sequence>
<dbReference type="RefSeq" id="WP_263593724.1">
    <property type="nucleotide sequence ID" value="NZ_CP107020.1"/>
</dbReference>
<protein>
    <submittedName>
        <fullName evidence="1">Uncharacterized protein</fullName>
    </submittedName>
</protein>
<accession>A0ABY6G101</accession>
<organism evidence="1 2">
    <name type="scientific">Brachybacterium huguangmaarense</name>
    <dbReference type="NCBI Taxonomy" id="1652028"/>
    <lineage>
        <taxon>Bacteria</taxon>
        <taxon>Bacillati</taxon>
        <taxon>Actinomycetota</taxon>
        <taxon>Actinomycetes</taxon>
        <taxon>Micrococcales</taxon>
        <taxon>Dermabacteraceae</taxon>
        <taxon>Brachybacterium</taxon>
    </lineage>
</organism>